<dbReference type="InterPro" id="IPR028989">
    <property type="entry name" value="RimP_N"/>
</dbReference>
<evidence type="ECO:0000256" key="3">
    <source>
        <dbReference type="HAMAP-Rule" id="MF_01077"/>
    </source>
</evidence>
<evidence type="ECO:0000313" key="6">
    <source>
        <dbReference type="EMBL" id="MBU5590645.1"/>
    </source>
</evidence>
<comment type="function">
    <text evidence="3">Required for maturation of 30S ribosomal subunits.</text>
</comment>
<comment type="subcellular location">
    <subcellularLocation>
        <location evidence="3">Cytoplasm</location>
    </subcellularLocation>
</comment>
<feature type="domain" description="Ribosome maturation factor RimP N-terminal" evidence="4">
    <location>
        <begin position="13"/>
        <end position="84"/>
    </location>
</feature>
<dbReference type="InterPro" id="IPR028998">
    <property type="entry name" value="RimP_C"/>
</dbReference>
<organism evidence="6 7">
    <name type="scientific">Clostridium simiarum</name>
    <dbReference type="NCBI Taxonomy" id="2841506"/>
    <lineage>
        <taxon>Bacteria</taxon>
        <taxon>Bacillati</taxon>
        <taxon>Bacillota</taxon>
        <taxon>Clostridia</taxon>
        <taxon>Eubacteriales</taxon>
        <taxon>Clostridiaceae</taxon>
        <taxon>Clostridium</taxon>
    </lineage>
</organism>
<proteinExistence type="inferred from homology"/>
<dbReference type="InterPro" id="IPR036847">
    <property type="entry name" value="RimP_C_sf"/>
</dbReference>
<dbReference type="SUPFAM" id="SSF74942">
    <property type="entry name" value="YhbC-like, C-terminal domain"/>
    <property type="match status" value="1"/>
</dbReference>
<accession>A0ABS6EY36</accession>
<dbReference type="Pfam" id="PF17384">
    <property type="entry name" value="DUF150_C"/>
    <property type="match status" value="1"/>
</dbReference>
<dbReference type="EMBL" id="JAHLQL010000001">
    <property type="protein sequence ID" value="MBU5590645.1"/>
    <property type="molecule type" value="Genomic_DNA"/>
</dbReference>
<evidence type="ECO:0000259" key="5">
    <source>
        <dbReference type="Pfam" id="PF17384"/>
    </source>
</evidence>
<dbReference type="PANTHER" id="PTHR33867">
    <property type="entry name" value="RIBOSOME MATURATION FACTOR RIMP"/>
    <property type="match status" value="1"/>
</dbReference>
<keyword evidence="7" id="KW-1185">Reference proteome</keyword>
<reference evidence="6 7" key="1">
    <citation type="submission" date="2021-06" db="EMBL/GenBank/DDBJ databases">
        <authorList>
            <person name="Sun Q."/>
            <person name="Li D."/>
        </authorList>
    </citation>
    <scope>NUCLEOTIDE SEQUENCE [LARGE SCALE GENOMIC DNA]</scope>
    <source>
        <strain evidence="6 7">MSJ-4</strain>
    </source>
</reference>
<feature type="domain" description="Ribosome maturation factor RimP C-terminal" evidence="5">
    <location>
        <begin position="88"/>
        <end position="152"/>
    </location>
</feature>
<dbReference type="HAMAP" id="MF_01077">
    <property type="entry name" value="RimP"/>
    <property type="match status" value="1"/>
</dbReference>
<comment type="caution">
    <text evidence="6">The sequence shown here is derived from an EMBL/GenBank/DDBJ whole genome shotgun (WGS) entry which is preliminary data.</text>
</comment>
<sequence>MKLNSLVENLEMLIRPIVEEKGYELYHVEFVKDDGENYLRVYIENERGISLEDCEKVSRPISDMLDEKDPISSSYYLEVSSPGINRYLYTEKHYKDNLHKEVLVRLNKSLNGNKLYKGKLVQFNNETIVLSIEDKEMSIPRDIVRSTNLEGEI</sequence>
<dbReference type="SUPFAM" id="SSF75420">
    <property type="entry name" value="YhbC-like, N-terminal domain"/>
    <property type="match status" value="1"/>
</dbReference>
<dbReference type="InterPro" id="IPR003728">
    <property type="entry name" value="Ribosome_maturation_RimP"/>
</dbReference>
<dbReference type="Gene3D" id="3.30.300.70">
    <property type="entry name" value="RimP-like superfamily, N-terminal"/>
    <property type="match status" value="1"/>
</dbReference>
<comment type="similarity">
    <text evidence="3">Belongs to the RimP family.</text>
</comment>
<dbReference type="PANTHER" id="PTHR33867:SF1">
    <property type="entry name" value="RIBOSOME MATURATION FACTOR RIMP"/>
    <property type="match status" value="1"/>
</dbReference>
<protein>
    <recommendedName>
        <fullName evidence="3">Ribosome maturation factor RimP</fullName>
    </recommendedName>
</protein>
<evidence type="ECO:0000313" key="7">
    <source>
        <dbReference type="Proteomes" id="UP000736583"/>
    </source>
</evidence>
<gene>
    <name evidence="3 6" type="primary">rimP</name>
    <name evidence="6" type="ORF">KQI89_02630</name>
</gene>
<dbReference type="CDD" id="cd01734">
    <property type="entry name" value="YlxS_C"/>
    <property type="match status" value="1"/>
</dbReference>
<evidence type="ECO:0000256" key="2">
    <source>
        <dbReference type="ARBA" id="ARBA00022517"/>
    </source>
</evidence>
<keyword evidence="2 3" id="KW-0690">Ribosome biogenesis</keyword>
<dbReference type="Gene3D" id="2.30.30.180">
    <property type="entry name" value="Ribosome maturation factor RimP, C-terminal domain"/>
    <property type="match status" value="1"/>
</dbReference>
<dbReference type="Pfam" id="PF02576">
    <property type="entry name" value="RimP_N"/>
    <property type="match status" value="1"/>
</dbReference>
<keyword evidence="1 3" id="KW-0963">Cytoplasm</keyword>
<evidence type="ECO:0000259" key="4">
    <source>
        <dbReference type="Pfam" id="PF02576"/>
    </source>
</evidence>
<dbReference type="InterPro" id="IPR035956">
    <property type="entry name" value="RimP_N_sf"/>
</dbReference>
<dbReference type="Proteomes" id="UP000736583">
    <property type="component" value="Unassembled WGS sequence"/>
</dbReference>
<evidence type="ECO:0000256" key="1">
    <source>
        <dbReference type="ARBA" id="ARBA00022490"/>
    </source>
</evidence>
<dbReference type="NCBIfam" id="NF000934">
    <property type="entry name" value="PRK00092.3-1"/>
    <property type="match status" value="1"/>
</dbReference>
<dbReference type="RefSeq" id="WP_032121580.1">
    <property type="nucleotide sequence ID" value="NZ_JAHLQL010000001.1"/>
</dbReference>
<name>A0ABS6EY36_9CLOT</name>